<dbReference type="InterPro" id="IPR023210">
    <property type="entry name" value="NADP_OxRdtase_dom"/>
</dbReference>
<dbReference type="InterPro" id="IPR036812">
    <property type="entry name" value="NAD(P)_OxRdtase_dom_sf"/>
</dbReference>
<dbReference type="Pfam" id="PF00248">
    <property type="entry name" value="Aldo_ket_red"/>
    <property type="match status" value="1"/>
</dbReference>
<protein>
    <submittedName>
        <fullName evidence="2">Aldo/keto reductase</fullName>
    </submittedName>
</protein>
<sequence>MTAAGADLARLGVGLAAVGRPAYINTGSAAALPSDRSVPALRAQTAAVLDAAWAAGLRWVDVARSYGRAEEFLHDWLGTGEHPGLTVSSKWGYAYVGGWRRDAAVHEAKEHSLARFTAQLDETRALLAVDAYLVHSLTPDSPLLTDSPLQHALGELRDTGVRVGFSTSGPHQAETVERGLALAVDGVRLFDVVQSTWNAWEQSAGPALAAAHEDGVHVVVKEALANGRLVAELGDAAALAAVLAQPWADTVLLGAAGPEQLRSNLRCLDVTAPDVSGTAVDPGTYWSQRSELAWV</sequence>
<dbReference type="InterPro" id="IPR053135">
    <property type="entry name" value="AKR2_Oxidoreductase"/>
</dbReference>
<name>A0ABY6P3T0_9NOCA</name>
<dbReference type="EMBL" id="CP110615">
    <property type="protein sequence ID" value="UZJ26311.1"/>
    <property type="molecule type" value="Genomic_DNA"/>
</dbReference>
<dbReference type="SUPFAM" id="SSF51430">
    <property type="entry name" value="NAD(P)-linked oxidoreductase"/>
    <property type="match status" value="1"/>
</dbReference>
<reference evidence="2" key="1">
    <citation type="submission" date="2022-10" db="EMBL/GenBank/DDBJ databases">
        <title>Rhodococcus sp.75.</title>
        <authorList>
            <person name="Sun M."/>
        </authorList>
    </citation>
    <scope>NUCLEOTIDE SEQUENCE</scope>
    <source>
        <strain evidence="2">75</strain>
    </source>
</reference>
<dbReference type="Proteomes" id="UP001164965">
    <property type="component" value="Chromosome"/>
</dbReference>
<gene>
    <name evidence="2" type="ORF">RHODO2019_07885</name>
</gene>
<proteinExistence type="predicted"/>
<organism evidence="2 3">
    <name type="scientific">Rhodococcus antarcticus</name>
    <dbReference type="NCBI Taxonomy" id="2987751"/>
    <lineage>
        <taxon>Bacteria</taxon>
        <taxon>Bacillati</taxon>
        <taxon>Actinomycetota</taxon>
        <taxon>Actinomycetes</taxon>
        <taxon>Mycobacteriales</taxon>
        <taxon>Nocardiaceae</taxon>
        <taxon>Rhodococcus</taxon>
    </lineage>
</organism>
<keyword evidence="3" id="KW-1185">Reference proteome</keyword>
<dbReference type="RefSeq" id="WP_265384415.1">
    <property type="nucleotide sequence ID" value="NZ_CP110615.1"/>
</dbReference>
<evidence type="ECO:0000313" key="2">
    <source>
        <dbReference type="EMBL" id="UZJ26311.1"/>
    </source>
</evidence>
<feature type="domain" description="NADP-dependent oxidoreductase" evidence="1">
    <location>
        <begin position="42"/>
        <end position="230"/>
    </location>
</feature>
<evidence type="ECO:0000259" key="1">
    <source>
        <dbReference type="Pfam" id="PF00248"/>
    </source>
</evidence>
<dbReference type="PANTHER" id="PTHR43312">
    <property type="entry name" value="D-THREO-ALDOSE 1-DEHYDROGENASE"/>
    <property type="match status" value="1"/>
</dbReference>
<dbReference type="PANTHER" id="PTHR43312:SF1">
    <property type="entry name" value="NADP-DEPENDENT OXIDOREDUCTASE DOMAIN-CONTAINING PROTEIN"/>
    <property type="match status" value="1"/>
</dbReference>
<accession>A0ABY6P3T0</accession>
<evidence type="ECO:0000313" key="3">
    <source>
        <dbReference type="Proteomes" id="UP001164965"/>
    </source>
</evidence>
<dbReference type="Gene3D" id="3.20.20.100">
    <property type="entry name" value="NADP-dependent oxidoreductase domain"/>
    <property type="match status" value="1"/>
</dbReference>